<evidence type="ECO:0000256" key="6">
    <source>
        <dbReference type="ARBA" id="ARBA00047321"/>
    </source>
</evidence>
<evidence type="ECO:0000256" key="2">
    <source>
        <dbReference type="ARBA" id="ARBA00005833"/>
    </source>
</evidence>
<feature type="domain" description="Amine oxidase" evidence="7">
    <location>
        <begin position="252"/>
        <end position="413"/>
    </location>
</feature>
<dbReference type="GO" id="GO:0009851">
    <property type="term" value="P:auxin biosynthetic process"/>
    <property type="evidence" value="ECO:0007669"/>
    <property type="project" value="UniProtKB-KW"/>
</dbReference>
<evidence type="ECO:0000256" key="4">
    <source>
        <dbReference type="ARBA" id="ARBA00017871"/>
    </source>
</evidence>
<protein>
    <recommendedName>
        <fullName evidence="4">Tryptophan 2-monooxygenase</fullName>
        <ecNumber evidence="3">1.13.12.3</ecNumber>
    </recommendedName>
</protein>
<proteinExistence type="inferred from homology"/>
<dbReference type="PANTHER" id="PTHR10742">
    <property type="entry name" value="FLAVIN MONOAMINE OXIDASE"/>
    <property type="match status" value="1"/>
</dbReference>
<dbReference type="PANTHER" id="PTHR10742:SF410">
    <property type="entry name" value="LYSINE-SPECIFIC HISTONE DEMETHYLASE 2"/>
    <property type="match status" value="1"/>
</dbReference>
<keyword evidence="5" id="KW-0073">Auxin biosynthesis</keyword>
<evidence type="ECO:0000256" key="5">
    <source>
        <dbReference type="ARBA" id="ARBA00023070"/>
    </source>
</evidence>
<evidence type="ECO:0000313" key="9">
    <source>
        <dbReference type="Proteomes" id="UP000464480"/>
    </source>
</evidence>
<reference evidence="8 9" key="1">
    <citation type="submission" date="2020-02" db="EMBL/GenBank/DDBJ databases">
        <title>Pseudomonas Putida W5 Complete Genome Assembly.</title>
        <authorList>
            <person name="Yuan Z.-C."/>
            <person name="Shaw G.A."/>
            <person name="Cusano A.D."/>
            <person name="Caddey B.J."/>
            <person name="Weselowski B.J."/>
        </authorList>
    </citation>
    <scope>NUCLEOTIDE SEQUENCE [LARGE SCALE GENOMIC DNA]</scope>
    <source>
        <strain evidence="8 9">W5</strain>
    </source>
</reference>
<evidence type="ECO:0000259" key="7">
    <source>
        <dbReference type="Pfam" id="PF01593"/>
    </source>
</evidence>
<dbReference type="SUPFAM" id="SSF51905">
    <property type="entry name" value="FAD/NAD(P)-binding domain"/>
    <property type="match status" value="1"/>
</dbReference>
<name>A0A6I6Y0W6_PSEPU</name>
<sequence>MHDSDNPAKEKQVQRPVAWHVTHWSADPFSLGAYSALLPGGTGQHRSVLGQVLEKRLVIAGEACSATAPAMTHGAWEDGLRAAGAALNAGARKVIVIGAGCAGLAAARSLREQGIECVVLEARGRTGGRTHTIELGGVWADEGAAWLQHFADNPLAALALQQGLACVETDFGNPLAAARGGVLPDIDGAWLALTENIDRRLPLSDAIDRYMACLDPAHARATQFAIDGNLVLEACLPVKQLSVCALDEGGVGHGDRMLPGGYSELVDCLAQGLDIRLNSPVTSIDWSGAKVVVNDQSCDFCICTVPLGVLKALHFNPALPDAQQQALAHLAMGKLEKVILQFDERWWPRSSSGYLRWYDEPASWGEWLDLTDAVGKPTIAGLIAADAIERQFTGRTDEQIAMAACEALQAWAAALGPTP</sequence>
<dbReference type="EC" id="1.13.12.3" evidence="3"/>
<accession>A0A6I6Y0W6</accession>
<dbReference type="Proteomes" id="UP000464480">
    <property type="component" value="Chromosome"/>
</dbReference>
<feature type="domain" description="Amine oxidase" evidence="7">
    <location>
        <begin position="13"/>
        <end position="86"/>
    </location>
</feature>
<comment type="similarity">
    <text evidence="2">Belongs to the tryptophan 2-monooxygenase family.</text>
</comment>
<dbReference type="InterPro" id="IPR050281">
    <property type="entry name" value="Flavin_monoamine_oxidase"/>
</dbReference>
<dbReference type="Pfam" id="PF01593">
    <property type="entry name" value="Amino_oxidase"/>
    <property type="match status" value="3"/>
</dbReference>
<feature type="domain" description="Amine oxidase" evidence="7">
    <location>
        <begin position="102"/>
        <end position="203"/>
    </location>
</feature>
<dbReference type="RefSeq" id="WP_159411368.1">
    <property type="nucleotide sequence ID" value="NZ_CP026115.2"/>
</dbReference>
<comment type="pathway">
    <text evidence="1">Plant hormone metabolism; auxin biosynthesis.</text>
</comment>
<comment type="catalytic activity">
    <reaction evidence="6">
        <text>L-tryptophan + O2 = indole-3-acetamide + CO2 + H2O</text>
        <dbReference type="Rhea" id="RHEA:16165"/>
        <dbReference type="ChEBI" id="CHEBI:15377"/>
        <dbReference type="ChEBI" id="CHEBI:15379"/>
        <dbReference type="ChEBI" id="CHEBI:16031"/>
        <dbReference type="ChEBI" id="CHEBI:16526"/>
        <dbReference type="ChEBI" id="CHEBI:57912"/>
        <dbReference type="EC" id="1.13.12.3"/>
    </reaction>
</comment>
<dbReference type="SUPFAM" id="SSF54373">
    <property type="entry name" value="FAD-linked reductases, C-terminal domain"/>
    <property type="match status" value="1"/>
</dbReference>
<dbReference type="EMBL" id="CP026115">
    <property type="protein sequence ID" value="QHG66093.1"/>
    <property type="molecule type" value="Genomic_DNA"/>
</dbReference>
<evidence type="ECO:0000313" key="8">
    <source>
        <dbReference type="EMBL" id="QHG66093.1"/>
    </source>
</evidence>
<gene>
    <name evidence="8" type="ORF">C2H86_17545</name>
</gene>
<dbReference type="Gene3D" id="3.50.50.60">
    <property type="entry name" value="FAD/NAD(P)-binding domain"/>
    <property type="match status" value="2"/>
</dbReference>
<dbReference type="GO" id="GO:0050361">
    <property type="term" value="F:tryptophan 2-monooxygenase activity"/>
    <property type="evidence" value="ECO:0007669"/>
    <property type="project" value="UniProtKB-EC"/>
</dbReference>
<evidence type="ECO:0000256" key="1">
    <source>
        <dbReference type="ARBA" id="ARBA00004814"/>
    </source>
</evidence>
<dbReference type="AlphaFoldDB" id="A0A6I6Y0W6"/>
<evidence type="ECO:0000256" key="3">
    <source>
        <dbReference type="ARBA" id="ARBA00012535"/>
    </source>
</evidence>
<dbReference type="InterPro" id="IPR002937">
    <property type="entry name" value="Amino_oxidase"/>
</dbReference>
<organism evidence="8 9">
    <name type="scientific">Pseudomonas putida</name>
    <name type="common">Arthrobacter siderocapsulatus</name>
    <dbReference type="NCBI Taxonomy" id="303"/>
    <lineage>
        <taxon>Bacteria</taxon>
        <taxon>Pseudomonadati</taxon>
        <taxon>Pseudomonadota</taxon>
        <taxon>Gammaproteobacteria</taxon>
        <taxon>Pseudomonadales</taxon>
        <taxon>Pseudomonadaceae</taxon>
        <taxon>Pseudomonas</taxon>
    </lineage>
</organism>
<dbReference type="InterPro" id="IPR036188">
    <property type="entry name" value="FAD/NAD-bd_sf"/>
</dbReference>